<dbReference type="AlphaFoldDB" id="A0A1R3K5K3"/>
<dbReference type="Proteomes" id="UP000187203">
    <property type="component" value="Unassembled WGS sequence"/>
</dbReference>
<organism evidence="1 2">
    <name type="scientific">Corchorus olitorius</name>
    <dbReference type="NCBI Taxonomy" id="93759"/>
    <lineage>
        <taxon>Eukaryota</taxon>
        <taxon>Viridiplantae</taxon>
        <taxon>Streptophyta</taxon>
        <taxon>Embryophyta</taxon>
        <taxon>Tracheophyta</taxon>
        <taxon>Spermatophyta</taxon>
        <taxon>Magnoliopsida</taxon>
        <taxon>eudicotyledons</taxon>
        <taxon>Gunneridae</taxon>
        <taxon>Pentapetalae</taxon>
        <taxon>rosids</taxon>
        <taxon>malvids</taxon>
        <taxon>Malvales</taxon>
        <taxon>Malvaceae</taxon>
        <taxon>Grewioideae</taxon>
        <taxon>Apeibeae</taxon>
        <taxon>Corchorus</taxon>
    </lineage>
</organism>
<dbReference type="EMBL" id="AWUE01014659">
    <property type="protein sequence ID" value="OMP02258.1"/>
    <property type="molecule type" value="Genomic_DNA"/>
</dbReference>
<accession>A0A1R3K5K3</accession>
<proteinExistence type="predicted"/>
<keyword evidence="2" id="KW-1185">Reference proteome</keyword>
<gene>
    <name evidence="1" type="ORF">COLO4_11243</name>
</gene>
<sequence>MSHARGPLGQCYGPSPLQSLDFFIRMKERTN</sequence>
<name>A0A1R3K5K3_9ROSI</name>
<protein>
    <submittedName>
        <fullName evidence="1">Uncharacterized protein</fullName>
    </submittedName>
</protein>
<reference evidence="2" key="1">
    <citation type="submission" date="2013-09" db="EMBL/GenBank/DDBJ databases">
        <title>Corchorus olitorius genome sequencing.</title>
        <authorList>
            <person name="Alam M."/>
            <person name="Haque M.S."/>
            <person name="Islam M.S."/>
            <person name="Emdad E.M."/>
            <person name="Islam M.M."/>
            <person name="Ahmed B."/>
            <person name="Halim A."/>
            <person name="Hossen Q.M.M."/>
            <person name="Hossain M.Z."/>
            <person name="Ahmed R."/>
            <person name="Khan M.M."/>
            <person name="Islam R."/>
            <person name="Rashid M.M."/>
            <person name="Khan S.A."/>
            <person name="Rahman M.S."/>
            <person name="Alam M."/>
            <person name="Yahiya A.S."/>
            <person name="Khan M.S."/>
            <person name="Azam M.S."/>
            <person name="Haque T."/>
            <person name="Lashkar M.Z.H."/>
            <person name="Akhand A.I."/>
            <person name="Morshed G."/>
            <person name="Roy S."/>
            <person name="Uddin K.S."/>
            <person name="Rabeya T."/>
            <person name="Hossain A.S."/>
            <person name="Chowdhury A."/>
            <person name="Snigdha A.R."/>
            <person name="Mortoza M.S."/>
            <person name="Matin S.A."/>
            <person name="Hoque S.M.E."/>
            <person name="Islam M.K."/>
            <person name="Roy D.K."/>
            <person name="Haider R."/>
            <person name="Moosa M.M."/>
            <person name="Elias S.M."/>
            <person name="Hasan A.M."/>
            <person name="Jahan S."/>
            <person name="Shafiuddin M."/>
            <person name="Mahmood N."/>
            <person name="Shommy N.S."/>
        </authorList>
    </citation>
    <scope>NUCLEOTIDE SEQUENCE [LARGE SCALE GENOMIC DNA]</scope>
    <source>
        <strain evidence="2">cv. O-4</strain>
    </source>
</reference>
<comment type="caution">
    <text evidence="1">The sequence shown here is derived from an EMBL/GenBank/DDBJ whole genome shotgun (WGS) entry which is preliminary data.</text>
</comment>
<evidence type="ECO:0000313" key="2">
    <source>
        <dbReference type="Proteomes" id="UP000187203"/>
    </source>
</evidence>
<evidence type="ECO:0000313" key="1">
    <source>
        <dbReference type="EMBL" id="OMP02258.1"/>
    </source>
</evidence>